<dbReference type="AlphaFoldDB" id="A0A2U3K4L8"/>
<name>A0A2U3K4L8_9BACT</name>
<proteinExistence type="predicted"/>
<sequence>MRTLPGPQCLRRIARPGLRDDRRSFRRGPVLRLRTAVERLMVGYPTGRTEVVPSIARRQYPEGFGTRKG</sequence>
<accession>A0A2U3K4L8</accession>
<evidence type="ECO:0000313" key="1">
    <source>
        <dbReference type="EMBL" id="SPF34591.1"/>
    </source>
</evidence>
<protein>
    <submittedName>
        <fullName evidence="1">Uncharacterized protein</fullName>
    </submittedName>
</protein>
<gene>
    <name evidence="1" type="ORF">SBA1_1310012</name>
</gene>
<evidence type="ECO:0000313" key="2">
    <source>
        <dbReference type="Proteomes" id="UP000238701"/>
    </source>
</evidence>
<dbReference type="Proteomes" id="UP000238701">
    <property type="component" value="Unassembled WGS sequence"/>
</dbReference>
<reference evidence="2" key="1">
    <citation type="submission" date="2018-02" db="EMBL/GenBank/DDBJ databases">
        <authorList>
            <person name="Hausmann B."/>
        </authorList>
    </citation>
    <scope>NUCLEOTIDE SEQUENCE [LARGE SCALE GENOMIC DNA]</scope>
    <source>
        <strain evidence="2">Peat soil MAG SbA1</strain>
    </source>
</reference>
<dbReference type="EMBL" id="OMOD01000037">
    <property type="protein sequence ID" value="SPF34591.1"/>
    <property type="molecule type" value="Genomic_DNA"/>
</dbReference>
<organism evidence="1 2">
    <name type="scientific">Candidatus Sulfotelmatobacter kueseliae</name>
    <dbReference type="NCBI Taxonomy" id="2042962"/>
    <lineage>
        <taxon>Bacteria</taxon>
        <taxon>Pseudomonadati</taxon>
        <taxon>Acidobacteriota</taxon>
        <taxon>Terriglobia</taxon>
        <taxon>Terriglobales</taxon>
        <taxon>Candidatus Korobacteraceae</taxon>
        <taxon>Candidatus Sulfotelmatobacter</taxon>
    </lineage>
</organism>